<gene>
    <name evidence="1" type="ORF">T190115A13A_200012</name>
</gene>
<dbReference type="Pfam" id="PF14903">
    <property type="entry name" value="WG_beta_rep"/>
    <property type="match status" value="3"/>
</dbReference>
<evidence type="ECO:0000313" key="1">
    <source>
        <dbReference type="EMBL" id="CAL2106296.1"/>
    </source>
</evidence>
<dbReference type="RefSeq" id="WP_348738113.1">
    <property type="nucleotide sequence ID" value="NZ_CAXJRC010000012.1"/>
</dbReference>
<organism evidence="1 2">
    <name type="scientific">Tenacibaculum vairaonense</name>
    <dbReference type="NCBI Taxonomy" id="3137860"/>
    <lineage>
        <taxon>Bacteria</taxon>
        <taxon>Pseudomonadati</taxon>
        <taxon>Bacteroidota</taxon>
        <taxon>Flavobacteriia</taxon>
        <taxon>Flavobacteriales</taxon>
        <taxon>Flavobacteriaceae</taxon>
        <taxon>Tenacibaculum</taxon>
    </lineage>
</organism>
<dbReference type="PANTHER" id="PTHR37841">
    <property type="entry name" value="GLR2918 PROTEIN"/>
    <property type="match status" value="1"/>
</dbReference>
<reference evidence="1 2" key="1">
    <citation type="submission" date="2024-05" db="EMBL/GenBank/DDBJ databases">
        <authorList>
            <person name="Duchaud E."/>
        </authorList>
    </citation>
    <scope>NUCLEOTIDE SEQUENCE [LARGE SCALE GENOMIC DNA]</scope>
    <source>
        <strain evidence="1">Ena-SAMPLE-TAB-13-05-2024-13:56:06:370-140305</strain>
    </source>
</reference>
<dbReference type="InterPro" id="IPR032774">
    <property type="entry name" value="WG_beta_rep"/>
</dbReference>
<protein>
    <recommendedName>
        <fullName evidence="3">WG repeat-containing protein</fullName>
    </recommendedName>
</protein>
<proteinExistence type="predicted"/>
<sequence length="526" mass="59724">MRKNEMNRILTIFIALVVFGCQQPHNKKTKNYPNGLFPIKEYGKWGFINSKGNNVITCQFDEVGEFSEGLAGVLIDSTWGFIDITGKIVIEPKFYSTSKFSDGLCNVKIKTDSNLQNAFIRKDGSIAFKSEHKNISSFANGRATLKINNEVCVIDALGKTVFNTHYPYGGGAPLQDGIVHVWSGDSTKYFDRGGNLLLHLDGMGHDSFNQGIAKIRKDNKTVYINKKGEVVIRPEKPDLTYFEFSDGLAQATISGSNHKSGFINKKGKIVIPIVYSEINNFKEGLAAFRDSIYYGFINKRGETVIEPQFEHIGYIGFKNGLCEVKKDGQWGYINHSAEFVWKSQKDVQYKKLDLTKWQLDTLEINTPMYGGIYAGYDNKPRKANFSINDDFYLKVDTSDITVFADKYLGCKIYLINGTNSTIKIPAQDHRIKIIQQALNEKNEWQDIENFINSWCGNSYHSIQILPKYYQIYTAPITKGDFSTSLRFRLELNDTIIHSNEYIGKINKEQLLKPEEKDKTGIAVWTN</sequence>
<dbReference type="EMBL" id="CAXJRC010000012">
    <property type="protein sequence ID" value="CAL2106296.1"/>
    <property type="molecule type" value="Genomic_DNA"/>
</dbReference>
<dbReference type="Proteomes" id="UP001497602">
    <property type="component" value="Unassembled WGS sequence"/>
</dbReference>
<accession>A0ABP1FBQ6</accession>
<keyword evidence="2" id="KW-1185">Reference proteome</keyword>
<dbReference type="PANTHER" id="PTHR37841:SF1">
    <property type="entry name" value="DUF3298 DOMAIN-CONTAINING PROTEIN"/>
    <property type="match status" value="1"/>
</dbReference>
<evidence type="ECO:0008006" key="3">
    <source>
        <dbReference type="Google" id="ProtNLM"/>
    </source>
</evidence>
<dbReference type="PROSITE" id="PS51257">
    <property type="entry name" value="PROKAR_LIPOPROTEIN"/>
    <property type="match status" value="1"/>
</dbReference>
<name>A0ABP1FBQ6_9FLAO</name>
<comment type="caution">
    <text evidence="1">The sequence shown here is derived from an EMBL/GenBank/DDBJ whole genome shotgun (WGS) entry which is preliminary data.</text>
</comment>
<evidence type="ECO:0000313" key="2">
    <source>
        <dbReference type="Proteomes" id="UP001497602"/>
    </source>
</evidence>